<evidence type="ECO:0000313" key="2">
    <source>
        <dbReference type="Ensembl" id="ENSAOWP00000016235.1"/>
    </source>
</evidence>
<sequence>MLRWGDQRGRGGSGAPWAPAVGAAALPPAITPASPRSTATGVALPGCPKMEGGSGPGWPRVPLVYVNSFGAHRCGTVIRYGWARGAGGLGGEGGPGAGAPRRSGDARCPSPSAEPPSPAGRGRGRPQAVRSYRSTQPMVWLRVWKVISKMLEENEKFRSRLLTCSQCNGEDSNYWRL</sequence>
<accession>A0A8B9SAB2</accession>
<dbReference type="Ensembl" id="ENSAOWT00000018423.1">
    <property type="protein sequence ID" value="ENSAOWP00000016235.1"/>
    <property type="gene ID" value="ENSAOWG00000011068.1"/>
</dbReference>
<dbReference type="PANTHER" id="PTHR38655">
    <property type="entry name" value="SIMILAR TO RIKEN CDNA 4930524B15"/>
    <property type="match status" value="1"/>
</dbReference>
<reference evidence="2" key="2">
    <citation type="submission" date="2025-09" db="UniProtKB">
        <authorList>
            <consortium name="Ensembl"/>
        </authorList>
    </citation>
    <scope>IDENTIFICATION</scope>
</reference>
<feature type="region of interest" description="Disordered" evidence="1">
    <location>
        <begin position="89"/>
        <end position="131"/>
    </location>
</feature>
<evidence type="ECO:0000313" key="3">
    <source>
        <dbReference type="Proteomes" id="UP000694424"/>
    </source>
</evidence>
<reference evidence="2" key="1">
    <citation type="submission" date="2025-08" db="UniProtKB">
        <authorList>
            <consortium name="Ensembl"/>
        </authorList>
    </citation>
    <scope>IDENTIFICATION</scope>
</reference>
<dbReference type="PANTHER" id="PTHR38655:SF1">
    <property type="entry name" value="SIMILAR TO RIKEN CDNA 4930524B15"/>
    <property type="match status" value="1"/>
</dbReference>
<dbReference type="Proteomes" id="UP000694424">
    <property type="component" value="Unplaced"/>
</dbReference>
<proteinExistence type="predicted"/>
<keyword evidence="3" id="KW-1185">Reference proteome</keyword>
<feature type="compositionally biased region" description="Low complexity" evidence="1">
    <location>
        <begin position="98"/>
        <end position="111"/>
    </location>
</feature>
<evidence type="ECO:0000256" key="1">
    <source>
        <dbReference type="SAM" id="MobiDB-lite"/>
    </source>
</evidence>
<dbReference type="AlphaFoldDB" id="A0A8B9SAB2"/>
<protein>
    <submittedName>
        <fullName evidence="2">Uncharacterized protein</fullName>
    </submittedName>
</protein>
<dbReference type="InterPro" id="IPR031464">
    <property type="entry name" value="DUF4680"/>
</dbReference>
<organism evidence="2 3">
    <name type="scientific">Apteryx owenii</name>
    <name type="common">Little spotted kiwi</name>
    <dbReference type="NCBI Taxonomy" id="8824"/>
    <lineage>
        <taxon>Eukaryota</taxon>
        <taxon>Metazoa</taxon>
        <taxon>Chordata</taxon>
        <taxon>Craniata</taxon>
        <taxon>Vertebrata</taxon>
        <taxon>Euteleostomi</taxon>
        <taxon>Archelosauria</taxon>
        <taxon>Archosauria</taxon>
        <taxon>Dinosauria</taxon>
        <taxon>Saurischia</taxon>
        <taxon>Theropoda</taxon>
        <taxon>Coelurosauria</taxon>
        <taxon>Aves</taxon>
        <taxon>Palaeognathae</taxon>
        <taxon>Apterygiformes</taxon>
        <taxon>Apterygidae</taxon>
        <taxon>Apteryx</taxon>
    </lineage>
</organism>
<name>A0A8B9SAB2_APTOW</name>
<dbReference type="Pfam" id="PF15730">
    <property type="entry name" value="DUF4680"/>
    <property type="match status" value="1"/>
</dbReference>